<evidence type="ECO:0000259" key="7">
    <source>
        <dbReference type="PROSITE" id="PS50850"/>
    </source>
</evidence>
<dbReference type="InterPro" id="IPR050382">
    <property type="entry name" value="MFS_Na/Anion_cotransporter"/>
</dbReference>
<proteinExistence type="inferred from homology"/>
<feature type="transmembrane region" description="Helical" evidence="6">
    <location>
        <begin position="74"/>
        <end position="95"/>
    </location>
</feature>
<feature type="transmembrane region" description="Helical" evidence="6">
    <location>
        <begin position="352"/>
        <end position="376"/>
    </location>
</feature>
<dbReference type="InterPro" id="IPR011701">
    <property type="entry name" value="MFS"/>
</dbReference>
<gene>
    <name evidence="8" type="ORF">IV01_11460</name>
</gene>
<evidence type="ECO:0000256" key="3">
    <source>
        <dbReference type="ARBA" id="ARBA00022989"/>
    </source>
</evidence>
<dbReference type="PANTHER" id="PTHR11662:SF285">
    <property type="entry name" value="HEXURONATE TRANSPORTER"/>
    <property type="match status" value="1"/>
</dbReference>
<comment type="subcellular location">
    <subcellularLocation>
        <location evidence="1">Membrane</location>
        <topology evidence="1">Multi-pass membrane protein</topology>
    </subcellularLocation>
</comment>
<evidence type="ECO:0000313" key="9">
    <source>
        <dbReference type="Proteomes" id="UP000028631"/>
    </source>
</evidence>
<accession>A0A085VJQ9</accession>
<evidence type="ECO:0000256" key="5">
    <source>
        <dbReference type="ARBA" id="ARBA00038514"/>
    </source>
</evidence>
<feature type="transmembrane region" description="Helical" evidence="6">
    <location>
        <begin position="183"/>
        <end position="209"/>
    </location>
</feature>
<evidence type="ECO:0000256" key="4">
    <source>
        <dbReference type="ARBA" id="ARBA00023136"/>
    </source>
</evidence>
<dbReference type="InterPro" id="IPR036259">
    <property type="entry name" value="MFS_trans_sf"/>
</dbReference>
<protein>
    <submittedName>
        <fullName evidence="8">Membrane protein</fullName>
    </submittedName>
</protein>
<dbReference type="CDD" id="cd17319">
    <property type="entry name" value="MFS_ExuT_GudP_like"/>
    <property type="match status" value="1"/>
</dbReference>
<dbReference type="AlphaFoldDB" id="A0A085VJQ9"/>
<feature type="transmembrane region" description="Helical" evidence="6">
    <location>
        <begin position="418"/>
        <end position="438"/>
    </location>
</feature>
<keyword evidence="3 6" id="KW-1133">Transmembrane helix</keyword>
<feature type="transmembrane region" description="Helical" evidence="6">
    <location>
        <begin position="107"/>
        <end position="138"/>
    </location>
</feature>
<name>A0A085VJQ9_PSESX</name>
<dbReference type="GO" id="GO:0016020">
    <property type="term" value="C:membrane"/>
    <property type="evidence" value="ECO:0007669"/>
    <property type="project" value="UniProtKB-SubCell"/>
</dbReference>
<keyword evidence="9" id="KW-1185">Reference proteome</keyword>
<dbReference type="RefSeq" id="WP_032628346.1">
    <property type="nucleotide sequence ID" value="NZ_JPQU01000033.1"/>
</dbReference>
<dbReference type="SUPFAM" id="SSF103473">
    <property type="entry name" value="MFS general substrate transporter"/>
    <property type="match status" value="1"/>
</dbReference>
<evidence type="ECO:0000256" key="1">
    <source>
        <dbReference type="ARBA" id="ARBA00004141"/>
    </source>
</evidence>
<comment type="caution">
    <text evidence="8">The sequence shown here is derived from an EMBL/GenBank/DDBJ whole genome shotgun (WGS) entry which is preliminary data.</text>
</comment>
<evidence type="ECO:0000313" key="8">
    <source>
        <dbReference type="EMBL" id="KFE55672.1"/>
    </source>
</evidence>
<keyword evidence="4 6" id="KW-0472">Membrane</keyword>
<organism evidence="8 9">
    <name type="scientific">Pseudomonas syringae</name>
    <dbReference type="NCBI Taxonomy" id="317"/>
    <lineage>
        <taxon>Bacteria</taxon>
        <taxon>Pseudomonadati</taxon>
        <taxon>Pseudomonadota</taxon>
        <taxon>Gammaproteobacteria</taxon>
        <taxon>Pseudomonadales</taxon>
        <taxon>Pseudomonadaceae</taxon>
        <taxon>Pseudomonas</taxon>
    </lineage>
</organism>
<dbReference type="Gene3D" id="1.20.1250.20">
    <property type="entry name" value="MFS general substrate transporter like domains"/>
    <property type="match status" value="2"/>
</dbReference>
<sequence length="449" mass="49405">MIHTHSTSDAAKESAKVATPHASMGSKFRDAMAVGTTRWGMLALVFFATTLNYIDRAALGVMQPILAKEMSWTAMDYANINFWFQVGYAAGFLLQGRFIDKVGVKRAFFLAVLLWSVATGAHGLATSATGFMICRFILGLTEAANYPACVKTTRVWFPAGERAIATGIFNAGTNVGAMLTPALLPFILTVWGWQAAFICMGLLGLVWVVTWRLKYYNPEEHPTVSRTELDYINDNAKPEPVKVPFSHILKMRGTWAFAVAYSLTAPVFWFYLYWLPPFLNQQYNLGISVTQMGIPLILIWLTADFGSIGGGILSSWLIGRGMRATTARLLSMLIFALTICSVVFAANASGLWVAVLAIALAVGAHQAWTANIWSLVMDYTPKHLMSTVFGFGGMCAAIGGMFMTQIVGAVLTATNNNYSVLFTMIPAMYFLALIWMYFMAPRRVEPLKE</sequence>
<dbReference type="PATRIC" id="fig|317.175.peg.2383"/>
<dbReference type="PROSITE" id="PS50850">
    <property type="entry name" value="MFS"/>
    <property type="match status" value="1"/>
</dbReference>
<feature type="transmembrane region" description="Helical" evidence="6">
    <location>
        <begin position="388"/>
        <end position="412"/>
    </location>
</feature>
<dbReference type="InterPro" id="IPR020846">
    <property type="entry name" value="MFS_dom"/>
</dbReference>
<comment type="similarity">
    <text evidence="5">Belongs to the major facilitator superfamily. Phthalate permease family.</text>
</comment>
<feature type="transmembrane region" description="Helical" evidence="6">
    <location>
        <begin position="31"/>
        <end position="54"/>
    </location>
</feature>
<evidence type="ECO:0000256" key="2">
    <source>
        <dbReference type="ARBA" id="ARBA00022692"/>
    </source>
</evidence>
<feature type="transmembrane region" description="Helical" evidence="6">
    <location>
        <begin position="329"/>
        <end position="346"/>
    </location>
</feature>
<reference evidence="8 9" key="1">
    <citation type="submission" date="2014-07" db="EMBL/GenBank/DDBJ databases">
        <title>Draft Genome Sequences of Environmental Pseudomonas syringae strains.</title>
        <authorList>
            <person name="Baltrus D.A."/>
            <person name="Berge O."/>
            <person name="Morris C."/>
        </authorList>
    </citation>
    <scope>NUCLEOTIDE SEQUENCE [LARGE SCALE GENOMIC DNA]</scope>
    <source>
        <strain evidence="8 9">GAW0119</strain>
    </source>
</reference>
<dbReference type="OrthoDB" id="9781156at2"/>
<feature type="domain" description="Major facilitator superfamily (MFS) profile" evidence="7">
    <location>
        <begin position="41"/>
        <end position="444"/>
    </location>
</feature>
<dbReference type="Pfam" id="PF07690">
    <property type="entry name" value="MFS_1"/>
    <property type="match status" value="1"/>
</dbReference>
<dbReference type="PANTHER" id="PTHR11662">
    <property type="entry name" value="SOLUTE CARRIER FAMILY 17"/>
    <property type="match status" value="1"/>
</dbReference>
<dbReference type="EMBL" id="JPQU01000033">
    <property type="protein sequence ID" value="KFE55672.1"/>
    <property type="molecule type" value="Genomic_DNA"/>
</dbReference>
<dbReference type="Proteomes" id="UP000028631">
    <property type="component" value="Unassembled WGS sequence"/>
</dbReference>
<evidence type="ECO:0000256" key="6">
    <source>
        <dbReference type="SAM" id="Phobius"/>
    </source>
</evidence>
<feature type="transmembrane region" description="Helical" evidence="6">
    <location>
        <begin position="294"/>
        <end position="317"/>
    </location>
</feature>
<dbReference type="GO" id="GO:0015134">
    <property type="term" value="F:hexuronate transmembrane transporter activity"/>
    <property type="evidence" value="ECO:0007669"/>
    <property type="project" value="TreeGrafter"/>
</dbReference>
<keyword evidence="2 6" id="KW-0812">Transmembrane</keyword>
<feature type="transmembrane region" description="Helical" evidence="6">
    <location>
        <begin position="255"/>
        <end position="274"/>
    </location>
</feature>